<dbReference type="EMBL" id="JAAGAX010000015">
    <property type="protein sequence ID" value="KAF2291924.1"/>
    <property type="molecule type" value="Genomic_DNA"/>
</dbReference>
<name>A0A6A6KTQ4_HEVBR</name>
<reference evidence="1 2" key="1">
    <citation type="journal article" date="2020" name="Mol. Plant">
        <title>The Chromosome-Based Rubber Tree Genome Provides New Insights into Spurge Genome Evolution and Rubber Biosynthesis.</title>
        <authorList>
            <person name="Liu J."/>
            <person name="Shi C."/>
            <person name="Shi C.C."/>
            <person name="Li W."/>
            <person name="Zhang Q.J."/>
            <person name="Zhang Y."/>
            <person name="Li K."/>
            <person name="Lu H.F."/>
            <person name="Shi C."/>
            <person name="Zhu S.T."/>
            <person name="Xiao Z.Y."/>
            <person name="Nan H."/>
            <person name="Yue Y."/>
            <person name="Zhu X.G."/>
            <person name="Wu Y."/>
            <person name="Hong X.N."/>
            <person name="Fan G.Y."/>
            <person name="Tong Y."/>
            <person name="Zhang D."/>
            <person name="Mao C.L."/>
            <person name="Liu Y.L."/>
            <person name="Hao S.J."/>
            <person name="Liu W.Q."/>
            <person name="Lv M.Q."/>
            <person name="Zhang H.B."/>
            <person name="Liu Y."/>
            <person name="Hu-Tang G.R."/>
            <person name="Wang J.P."/>
            <person name="Wang J.H."/>
            <person name="Sun Y.H."/>
            <person name="Ni S.B."/>
            <person name="Chen W.B."/>
            <person name="Zhang X.C."/>
            <person name="Jiao Y.N."/>
            <person name="Eichler E.E."/>
            <person name="Li G.H."/>
            <person name="Liu X."/>
            <person name="Gao L.Z."/>
        </authorList>
    </citation>
    <scope>NUCLEOTIDE SEQUENCE [LARGE SCALE GENOMIC DNA]</scope>
    <source>
        <strain evidence="2">cv. GT1</strain>
        <tissue evidence="1">Leaf</tissue>
    </source>
</reference>
<protein>
    <submittedName>
        <fullName evidence="1">Uncharacterized protein</fullName>
    </submittedName>
</protein>
<accession>A0A6A6KTQ4</accession>
<dbReference type="Proteomes" id="UP000467840">
    <property type="component" value="Chromosome 2"/>
</dbReference>
<proteinExistence type="predicted"/>
<sequence>MMQPLFSSAIRNPYGTESFDTHSFNCLLSGHGLSSRTNDNGVMDSIQESHCASEVPEAADGENLFPITEGRSCLSQLYLNEMILFEGDKVFLGYFAEAILKR</sequence>
<evidence type="ECO:0000313" key="1">
    <source>
        <dbReference type="EMBL" id="KAF2291924.1"/>
    </source>
</evidence>
<comment type="caution">
    <text evidence="1">The sequence shown here is derived from an EMBL/GenBank/DDBJ whole genome shotgun (WGS) entry which is preliminary data.</text>
</comment>
<evidence type="ECO:0000313" key="2">
    <source>
        <dbReference type="Proteomes" id="UP000467840"/>
    </source>
</evidence>
<organism evidence="1 2">
    <name type="scientific">Hevea brasiliensis</name>
    <name type="common">Para rubber tree</name>
    <name type="synonym">Siphonia brasiliensis</name>
    <dbReference type="NCBI Taxonomy" id="3981"/>
    <lineage>
        <taxon>Eukaryota</taxon>
        <taxon>Viridiplantae</taxon>
        <taxon>Streptophyta</taxon>
        <taxon>Embryophyta</taxon>
        <taxon>Tracheophyta</taxon>
        <taxon>Spermatophyta</taxon>
        <taxon>Magnoliopsida</taxon>
        <taxon>eudicotyledons</taxon>
        <taxon>Gunneridae</taxon>
        <taxon>Pentapetalae</taxon>
        <taxon>rosids</taxon>
        <taxon>fabids</taxon>
        <taxon>Malpighiales</taxon>
        <taxon>Euphorbiaceae</taxon>
        <taxon>Crotonoideae</taxon>
        <taxon>Micrandreae</taxon>
        <taxon>Hevea</taxon>
    </lineage>
</organism>
<gene>
    <name evidence="1" type="ORF">GH714_038524</name>
</gene>
<dbReference type="AlphaFoldDB" id="A0A6A6KTQ4"/>
<keyword evidence="2" id="KW-1185">Reference proteome</keyword>